<dbReference type="PANTHER" id="PTHR40469">
    <property type="entry name" value="SECRETED GLYCOSYL HYDROLASE"/>
    <property type="match status" value="1"/>
</dbReference>
<gene>
    <name evidence="2" type="ORF">J2W84_005955</name>
</gene>
<feature type="domain" description="ThuA-like" evidence="1">
    <location>
        <begin position="44"/>
        <end position="234"/>
    </location>
</feature>
<accession>A0ABU1R664</accession>
<evidence type="ECO:0000259" key="1">
    <source>
        <dbReference type="Pfam" id="PF06283"/>
    </source>
</evidence>
<reference evidence="2 3" key="1">
    <citation type="submission" date="2023-07" db="EMBL/GenBank/DDBJ databases">
        <title>Sorghum-associated microbial communities from plants grown in Nebraska, USA.</title>
        <authorList>
            <person name="Schachtman D."/>
        </authorList>
    </citation>
    <scope>NUCLEOTIDE SEQUENCE [LARGE SCALE GENOMIC DNA]</scope>
    <source>
        <strain evidence="2 3">BE57</strain>
    </source>
</reference>
<dbReference type="PANTHER" id="PTHR40469:SF2">
    <property type="entry name" value="GALACTOSE-BINDING DOMAIN-LIKE SUPERFAMILY PROTEIN"/>
    <property type="match status" value="1"/>
</dbReference>
<dbReference type="Proteomes" id="UP001264980">
    <property type="component" value="Unassembled WGS sequence"/>
</dbReference>
<dbReference type="InterPro" id="IPR029062">
    <property type="entry name" value="Class_I_gatase-like"/>
</dbReference>
<comment type="caution">
    <text evidence="2">The sequence shown here is derived from an EMBL/GenBank/DDBJ whole genome shotgun (WGS) entry which is preliminary data.</text>
</comment>
<dbReference type="Pfam" id="PF06283">
    <property type="entry name" value="ThuA"/>
    <property type="match status" value="1"/>
</dbReference>
<dbReference type="SUPFAM" id="SSF52317">
    <property type="entry name" value="Class I glutamine amidotransferase-like"/>
    <property type="match status" value="1"/>
</dbReference>
<name>A0ABU1R664_9BACT</name>
<evidence type="ECO:0000313" key="2">
    <source>
        <dbReference type="EMBL" id="MDR6808890.1"/>
    </source>
</evidence>
<evidence type="ECO:0000313" key="3">
    <source>
        <dbReference type="Proteomes" id="UP001264980"/>
    </source>
</evidence>
<dbReference type="EMBL" id="JAVDTI010000008">
    <property type="protein sequence ID" value="MDR6808890.1"/>
    <property type="molecule type" value="Genomic_DNA"/>
</dbReference>
<organism evidence="2 3">
    <name type="scientific">Dyadobacter fermentans</name>
    <dbReference type="NCBI Taxonomy" id="94254"/>
    <lineage>
        <taxon>Bacteria</taxon>
        <taxon>Pseudomonadati</taxon>
        <taxon>Bacteroidota</taxon>
        <taxon>Cytophagia</taxon>
        <taxon>Cytophagales</taxon>
        <taxon>Spirosomataceae</taxon>
        <taxon>Dyadobacter</taxon>
    </lineage>
</organism>
<dbReference type="InterPro" id="IPR029010">
    <property type="entry name" value="ThuA-like"/>
</dbReference>
<keyword evidence="2" id="KW-0315">Glutamine amidotransferase</keyword>
<keyword evidence="3" id="KW-1185">Reference proteome</keyword>
<protein>
    <submittedName>
        <fullName evidence="2">Type 1 glutamine amidotransferase</fullName>
    </submittedName>
</protein>
<sequence>MKSMLMTFLLCIVHLVAISQDKYRLLVITGGHGFEKVPFYNMMDSLGNFSYDRIEQPKANELIASPEVDRYDALVFYDMNDSITPVQKQAYLRLLQKGKAMVFLHHSLVSYQNWDEFKRIIGGKYYEKVTMVNGNSVKSSYQHDVIIPVKIANPAHPITKGLADFEIYDEVYGNFLTQPAIRPLLSTTHPGSSKYIAWTNPYGRSEVLFIQLGHGPEAFGNSNYRKLLRQGIEWSIRRHR</sequence>
<proteinExistence type="predicted"/>
<dbReference type="Gene3D" id="3.40.50.880">
    <property type="match status" value="1"/>
</dbReference>